<dbReference type="SMART" id="SM00487">
    <property type="entry name" value="DEXDc"/>
    <property type="match status" value="1"/>
</dbReference>
<dbReference type="InterPro" id="IPR047112">
    <property type="entry name" value="RecG/Mfd"/>
</dbReference>
<keyword evidence="4" id="KW-0347">Helicase</keyword>
<evidence type="ECO:0000256" key="3">
    <source>
        <dbReference type="ARBA" id="ARBA00022801"/>
    </source>
</evidence>
<dbReference type="InterPro" id="IPR001650">
    <property type="entry name" value="Helicase_C-like"/>
</dbReference>
<keyword evidence="5" id="KW-0067">ATP-binding</keyword>
<evidence type="ECO:0000313" key="12">
    <source>
        <dbReference type="Proteomes" id="UP000176576"/>
    </source>
</evidence>
<dbReference type="PANTHER" id="PTHR47964">
    <property type="entry name" value="ATP-DEPENDENT DNA HELICASE HOMOLOG RECG, CHLOROPLASTIC"/>
    <property type="match status" value="1"/>
</dbReference>
<dbReference type="Pfam" id="PF17191">
    <property type="entry name" value="RecG_wedge"/>
    <property type="match status" value="1"/>
</dbReference>
<dbReference type="Gene3D" id="3.40.50.300">
    <property type="entry name" value="P-loop containing nucleotide triphosphate hydrolases"/>
    <property type="match status" value="2"/>
</dbReference>
<keyword evidence="2" id="KW-0227">DNA damage</keyword>
<evidence type="ECO:0000256" key="6">
    <source>
        <dbReference type="ARBA" id="ARBA00023125"/>
    </source>
</evidence>
<dbReference type="GO" id="GO:0003678">
    <property type="term" value="F:DNA helicase activity"/>
    <property type="evidence" value="ECO:0007669"/>
    <property type="project" value="TreeGrafter"/>
</dbReference>
<dbReference type="SUPFAM" id="SSF52540">
    <property type="entry name" value="P-loop containing nucleoside triphosphate hydrolases"/>
    <property type="match status" value="2"/>
</dbReference>
<dbReference type="Pfam" id="PF00271">
    <property type="entry name" value="Helicase_C"/>
    <property type="match status" value="1"/>
</dbReference>
<keyword evidence="1" id="KW-0547">Nucleotide-binding</keyword>
<dbReference type="EMBL" id="MHNN01000009">
    <property type="protein sequence ID" value="OGZ46502.1"/>
    <property type="molecule type" value="Genomic_DNA"/>
</dbReference>
<dbReference type="InterPro" id="IPR014001">
    <property type="entry name" value="Helicase_ATP-bd"/>
</dbReference>
<evidence type="ECO:0000256" key="5">
    <source>
        <dbReference type="ARBA" id="ARBA00022840"/>
    </source>
</evidence>
<evidence type="ECO:0000256" key="1">
    <source>
        <dbReference type="ARBA" id="ARBA00022741"/>
    </source>
</evidence>
<dbReference type="GO" id="GO:0005524">
    <property type="term" value="F:ATP binding"/>
    <property type="evidence" value="ECO:0007669"/>
    <property type="project" value="UniProtKB-KW"/>
</dbReference>
<dbReference type="InterPro" id="IPR033454">
    <property type="entry name" value="RecG_wedge"/>
</dbReference>
<organism evidence="11 12">
    <name type="scientific">Candidatus Ryanbacteria bacterium RIFCSPHIGHO2_02_FULL_45_13b</name>
    <dbReference type="NCBI Taxonomy" id="1802117"/>
    <lineage>
        <taxon>Bacteria</taxon>
        <taxon>Candidatus Ryaniibacteriota</taxon>
    </lineage>
</organism>
<accession>A0A1G2G8T4</accession>
<evidence type="ECO:0000256" key="4">
    <source>
        <dbReference type="ARBA" id="ARBA00022806"/>
    </source>
</evidence>
<comment type="caution">
    <text evidence="11">The sequence shown here is derived from an EMBL/GenBank/DDBJ whole genome shotgun (WGS) entry which is preliminary data.</text>
</comment>
<protein>
    <recommendedName>
        <fullName evidence="8">Probable DNA 3'-5' helicase RecG</fullName>
    </recommendedName>
</protein>
<evidence type="ECO:0000259" key="10">
    <source>
        <dbReference type="PROSITE" id="PS51194"/>
    </source>
</evidence>
<keyword evidence="6" id="KW-0238">DNA-binding</keyword>
<dbReference type="InterPro" id="IPR012340">
    <property type="entry name" value="NA-bd_OB-fold"/>
</dbReference>
<dbReference type="Pfam" id="PF00270">
    <property type="entry name" value="DEAD"/>
    <property type="match status" value="1"/>
</dbReference>
<dbReference type="InterPro" id="IPR011545">
    <property type="entry name" value="DEAD/DEAH_box_helicase_dom"/>
</dbReference>
<dbReference type="GO" id="GO:0016787">
    <property type="term" value="F:hydrolase activity"/>
    <property type="evidence" value="ECO:0007669"/>
    <property type="project" value="UniProtKB-KW"/>
</dbReference>
<gene>
    <name evidence="11" type="ORF">A3J54_01975</name>
</gene>
<dbReference type="Pfam" id="PF19833">
    <property type="entry name" value="RecG_dom3_C"/>
    <property type="match status" value="1"/>
</dbReference>
<dbReference type="STRING" id="1802117.A3J54_01975"/>
<evidence type="ECO:0000256" key="2">
    <source>
        <dbReference type="ARBA" id="ARBA00022763"/>
    </source>
</evidence>
<evidence type="ECO:0000313" key="11">
    <source>
        <dbReference type="EMBL" id="OGZ46502.1"/>
    </source>
</evidence>
<dbReference type="NCBIfam" id="NF008168">
    <property type="entry name" value="PRK10917.2-2"/>
    <property type="match status" value="1"/>
</dbReference>
<dbReference type="PANTHER" id="PTHR47964:SF1">
    <property type="entry name" value="ATP-DEPENDENT DNA HELICASE HOMOLOG RECG, CHLOROPLASTIC"/>
    <property type="match status" value="1"/>
</dbReference>
<dbReference type="InterPro" id="IPR045562">
    <property type="entry name" value="RecG_dom3_C"/>
</dbReference>
<feature type="domain" description="Helicase C-terminal" evidence="10">
    <location>
        <begin position="473"/>
        <end position="638"/>
    </location>
</feature>
<dbReference type="SMART" id="SM00490">
    <property type="entry name" value="HELICc"/>
    <property type="match status" value="1"/>
</dbReference>
<evidence type="ECO:0000256" key="8">
    <source>
        <dbReference type="ARBA" id="ARBA00049819"/>
    </source>
</evidence>
<proteinExistence type="predicted"/>
<reference evidence="11 12" key="1">
    <citation type="journal article" date="2016" name="Nat. Commun.">
        <title>Thousands of microbial genomes shed light on interconnected biogeochemical processes in an aquifer system.</title>
        <authorList>
            <person name="Anantharaman K."/>
            <person name="Brown C.T."/>
            <person name="Hug L.A."/>
            <person name="Sharon I."/>
            <person name="Castelle C.J."/>
            <person name="Probst A.J."/>
            <person name="Thomas B.C."/>
            <person name="Singh A."/>
            <person name="Wilkins M.J."/>
            <person name="Karaoz U."/>
            <person name="Brodie E.L."/>
            <person name="Williams K.H."/>
            <person name="Hubbard S.S."/>
            <person name="Banfield J.F."/>
        </authorList>
    </citation>
    <scope>NUCLEOTIDE SEQUENCE [LARGE SCALE GENOMIC DNA]</scope>
</reference>
<dbReference type="CDD" id="cd17992">
    <property type="entry name" value="DEXHc_RecG"/>
    <property type="match status" value="1"/>
</dbReference>
<keyword evidence="3" id="KW-0378">Hydrolase</keyword>
<dbReference type="Proteomes" id="UP000176576">
    <property type="component" value="Unassembled WGS sequence"/>
</dbReference>
<dbReference type="GO" id="GO:0006281">
    <property type="term" value="P:DNA repair"/>
    <property type="evidence" value="ECO:0007669"/>
    <property type="project" value="UniProtKB-KW"/>
</dbReference>
<evidence type="ECO:0000259" key="9">
    <source>
        <dbReference type="PROSITE" id="PS51192"/>
    </source>
</evidence>
<dbReference type="SUPFAM" id="SSF50249">
    <property type="entry name" value="Nucleic acid-binding proteins"/>
    <property type="match status" value="1"/>
</dbReference>
<dbReference type="PROSITE" id="PS51194">
    <property type="entry name" value="HELICASE_CTER"/>
    <property type="match status" value="1"/>
</dbReference>
<evidence type="ECO:0000256" key="7">
    <source>
        <dbReference type="ARBA" id="ARBA00023204"/>
    </source>
</evidence>
<dbReference type="GO" id="GO:0003677">
    <property type="term" value="F:DNA binding"/>
    <property type="evidence" value="ECO:0007669"/>
    <property type="project" value="UniProtKB-KW"/>
</dbReference>
<name>A0A1G2G8T4_9BACT</name>
<dbReference type="InterPro" id="IPR027417">
    <property type="entry name" value="P-loop_NTPase"/>
</dbReference>
<keyword evidence="7" id="KW-0234">DNA repair</keyword>
<sequence length="705" mass="78738">MNILDQELASVLALKSNHKLPLKNAGIQTVRDFLMLLPSGYINAGAPDTISSLIPDAQALVCGIVEKIAGKKIFPTKAAFTEALIRDETGTLRVIWFSRAAQSRLKQGDQVTLTGKVHKNKRGIFLANPMISIPVAEHIIQTDEQASKDALTPLYPRIRGISPYLADEWREQILSSLPPHISDPLPQEIRKKFNLPSFENALHHAHAPSSAAWAEAARKRFAFEEIFFIQLSRARDKKLREVEPSYIIPPARERLEELTQRLPFALTGAQRTSTRQILEDFSRPHPMARLLEGDVGSGKTLVAVLASLAVHSAGYQVAYMAPTEILARQHFEEFCKHLKYFRATMGLLTSSECRKFPSKIDPSGSTHIAKSQLLRWVKDGTIDILIGTHALIQKSVVCKNLALVIVDEQHRFGVGQRSKLAQKGKTPHFLSMTATPIPRTLALTIYGDLALSLLDEMPPGRVKPITKIVPPAKRADTYEFIRANITSGGQVFVICPKIETKEDNSARSAEIKAVKDEYQRLAKDIFPKFRLAMLHGKLKPKEKEQIVSDFRDKKIDILVSTSVIEVGIDIPNASVIIIEGADRFGLASLHQFRGRVGRAGQVSYCFLFTDSKNKKTLERLQALEKARNGFELAEYDLALRGAGELSGGSQWGVSDIAMDALKNLKLVEAAREEARSLIEEDIELKKYPLLQERIRQIKQQELHFE</sequence>
<dbReference type="AlphaFoldDB" id="A0A1G2G8T4"/>
<dbReference type="Gene3D" id="2.40.50.140">
    <property type="entry name" value="Nucleic acid-binding proteins"/>
    <property type="match status" value="1"/>
</dbReference>
<dbReference type="PROSITE" id="PS51192">
    <property type="entry name" value="HELICASE_ATP_BIND_1"/>
    <property type="match status" value="1"/>
</dbReference>
<feature type="domain" description="Helicase ATP-binding" evidence="9">
    <location>
        <begin position="280"/>
        <end position="454"/>
    </location>
</feature>